<dbReference type="SUPFAM" id="SSF159894">
    <property type="entry name" value="YgaC/TfoX-N like"/>
    <property type="match status" value="1"/>
</dbReference>
<gene>
    <name evidence="2" type="ORF">ACFQNF_11395</name>
</gene>
<evidence type="ECO:0000313" key="2">
    <source>
        <dbReference type="EMBL" id="MFC7420474.1"/>
    </source>
</evidence>
<name>A0ABW2QZH3_9NEIS</name>
<dbReference type="EMBL" id="JBHTBQ010000019">
    <property type="protein sequence ID" value="MFC7420474.1"/>
    <property type="molecule type" value="Genomic_DNA"/>
</dbReference>
<evidence type="ECO:0000313" key="3">
    <source>
        <dbReference type="Proteomes" id="UP001596473"/>
    </source>
</evidence>
<organism evidence="2 3">
    <name type="scientific">Iodobacter arcticus</name>
    <dbReference type="NCBI Taxonomy" id="590593"/>
    <lineage>
        <taxon>Bacteria</taxon>
        <taxon>Pseudomonadati</taxon>
        <taxon>Pseudomonadota</taxon>
        <taxon>Betaproteobacteria</taxon>
        <taxon>Neisseriales</taxon>
        <taxon>Chitinibacteraceae</taxon>
        <taxon>Iodobacter</taxon>
    </lineage>
</organism>
<comment type="caution">
    <text evidence="2">The sequence shown here is derived from an EMBL/GenBank/DDBJ whole genome shotgun (WGS) entry which is preliminary data.</text>
</comment>
<sequence length="108" mass="11905">MAKRSEYVAYLLELLAPMGTLRAKAMFGGYGLYCDEIFFAIVADDILYIKTDAESKPDFCKLGSVDVSFTAALAAVLGLNKAKDARWYEYHERLLTPCSPKNAANPKG</sequence>
<proteinExistence type="predicted"/>
<reference evidence="3" key="1">
    <citation type="journal article" date="2019" name="Int. J. Syst. Evol. Microbiol.">
        <title>The Global Catalogue of Microorganisms (GCM) 10K type strain sequencing project: providing services to taxonomists for standard genome sequencing and annotation.</title>
        <authorList>
            <consortium name="The Broad Institute Genomics Platform"/>
            <consortium name="The Broad Institute Genome Sequencing Center for Infectious Disease"/>
            <person name="Wu L."/>
            <person name="Ma J."/>
        </authorList>
    </citation>
    <scope>NUCLEOTIDE SEQUENCE [LARGE SCALE GENOMIC DNA]</scope>
    <source>
        <strain evidence="3">CCUG 62945</strain>
    </source>
</reference>
<protein>
    <submittedName>
        <fullName evidence="2">TfoX/Sxy family protein</fullName>
    </submittedName>
</protein>
<keyword evidence="3" id="KW-1185">Reference proteome</keyword>
<dbReference type="Pfam" id="PF04993">
    <property type="entry name" value="TfoX_N"/>
    <property type="match status" value="1"/>
</dbReference>
<dbReference type="RefSeq" id="WP_380188088.1">
    <property type="nucleotide sequence ID" value="NZ_JBHTBQ010000019.1"/>
</dbReference>
<feature type="domain" description="TfoX N-terminal" evidence="1">
    <location>
        <begin position="13"/>
        <end position="92"/>
    </location>
</feature>
<accession>A0ABW2QZH3</accession>
<dbReference type="Gene3D" id="3.30.1460.30">
    <property type="entry name" value="YgaC/TfoX-N like chaperone"/>
    <property type="match status" value="1"/>
</dbReference>
<evidence type="ECO:0000259" key="1">
    <source>
        <dbReference type="Pfam" id="PF04993"/>
    </source>
</evidence>
<dbReference type="InterPro" id="IPR007076">
    <property type="entry name" value="TfoX_N"/>
</dbReference>
<dbReference type="Proteomes" id="UP001596473">
    <property type="component" value="Unassembled WGS sequence"/>
</dbReference>